<dbReference type="PROSITE" id="PS50110">
    <property type="entry name" value="RESPONSE_REGULATORY"/>
    <property type="match status" value="1"/>
</dbReference>
<dbReference type="Gene3D" id="1.20.5.1930">
    <property type="match status" value="1"/>
</dbReference>
<feature type="domain" description="PAC" evidence="20">
    <location>
        <begin position="967"/>
        <end position="1019"/>
    </location>
</feature>
<evidence type="ECO:0000313" key="21">
    <source>
        <dbReference type="EMBL" id="MCC6071987.1"/>
    </source>
</evidence>
<dbReference type="CDD" id="cd16917">
    <property type="entry name" value="HATPase_UhpB-NarQ-NarX-like"/>
    <property type="match status" value="1"/>
</dbReference>
<dbReference type="SMART" id="SM00448">
    <property type="entry name" value="REC"/>
    <property type="match status" value="1"/>
</dbReference>
<dbReference type="Gene3D" id="3.30.565.10">
    <property type="entry name" value="Histidine kinase-like ATPase, C-terminal domain"/>
    <property type="match status" value="2"/>
</dbReference>
<proteinExistence type="predicted"/>
<accession>A0ABS8ITM6</accession>
<dbReference type="SMART" id="SM00387">
    <property type="entry name" value="HATPase_c"/>
    <property type="match status" value="2"/>
</dbReference>
<dbReference type="PANTHER" id="PTHR43547">
    <property type="entry name" value="TWO-COMPONENT HISTIDINE KINASE"/>
    <property type="match status" value="1"/>
</dbReference>
<dbReference type="InterPro" id="IPR036097">
    <property type="entry name" value="HisK_dim/P_sf"/>
</dbReference>
<dbReference type="Proteomes" id="UP001198701">
    <property type="component" value="Unassembled WGS sequence"/>
</dbReference>
<evidence type="ECO:0000256" key="15">
    <source>
        <dbReference type="ARBA" id="ARBA00030800"/>
    </source>
</evidence>
<dbReference type="SUPFAM" id="SSF55785">
    <property type="entry name" value="PYP-like sensor domain (PAS domain)"/>
    <property type="match status" value="2"/>
</dbReference>
<dbReference type="InterPro" id="IPR005467">
    <property type="entry name" value="His_kinase_dom"/>
</dbReference>
<sequence length="1246" mass="135205">MPSELNCVTLKDNHDVPRMFAGEGEMVRRVNEHDWEDTPLGPVSGWPDSIRAAVSIALGSNFQLVVLSGPELVYIYNDASICIFGEKHPWALGKPTSLVWSEAWATLGPMLHSVLDTGRALRHDDLLLVLQRYGYVEECYFTFSYSPIRSDDGIAGVFISVIETSERVVNERRLRTLGELAARVASGRGEQVYAALAEALSQSLDDLPCAALYLVEPGQRAPRTVFHTGVEGGCIHAAGPAARAFATGQVQEFDASEMLAGDASYGIWPERPRHGLAYPLMLPGARQACGVFVIGVNPRKALDAAHRTFLDFVAGHVATAIANAEAARIERERMTAMAELNRSRSAFFANASHELRTPLTLILGPLEGLLESPGAVADGAREPLEMARRNALRMKRLVNSLLDFASIEAGRMQVRMERTDLAQVTLGLASLFRPSFDSAGVAFAASVPPHPVDVLIDLEMWEKVVLNLLSNALKFTPQGKVELALREDDGVIVLSVSDTGVGIGAHDLPHIFERFYRGAHHSERAGAEGSGLGLALASELVRLLDGSLEADSAEGVGTTIAARIPARRAAPGNDGADLRAEIRLNAQGEAIVADARRAADARAARAPAGAPPAAAAGAGLIKAVVIDDNADVVRYLECLLQPWCAVATAGEAAAGLDAVRRIRPDIVLLDVMMPGIDGFELLRTIRGDEAIQSIPVIILSAHAGEDARLEALAAGADDYLVKPFSARELVAMVHAHVKLVRTRRALAEREAHLLNQIAEVSSDLESVMEGTSDAFLSVDPELRIVAIKKIRSSLLNEAPEAMIGRQLPDVEPEFAPVADALLRAMRERRTVGLHFLHRPSERWFSVRCYPGGKGAIAFANEITRQKNAEARLRQAHAELETRVLERTRDLDTANALLEAVFDRSPAGIVMADFDGRIVRANAAFERLVGVGGQQLKALTIERLADPADAALSRMLVEQLRAGQTDTFLIEMRYRRPDGSVTWAENFVGTINGDDGKPRYIVKIVQDISSRKAAADEILASRNELRFLYDWLQHVRKDERIALAREVHDQLGQILSAAKIDIKLLLEDIQASSGALPRRKLVAELNSASDTLDQAIDSARSIAMQLRPPAIQNQGLYSALAWHARDFERRTRVAVALDLPADRGGPACPGGEALFRIFMEALTNILRHARASSVSVCAQRRGQRMLLRVRDNGVGIPAARVRAPGTLGLVGMRERAELVHGRVGIRRLRSGGTLLSALVPVSDFRET</sequence>
<dbReference type="NCBIfam" id="TIGR00229">
    <property type="entry name" value="sensory_box"/>
    <property type="match status" value="1"/>
</dbReference>
<dbReference type="Pfam" id="PF08448">
    <property type="entry name" value="PAS_4"/>
    <property type="match status" value="1"/>
</dbReference>
<keyword evidence="8 16" id="KW-0597">Phosphoprotein</keyword>
<dbReference type="InterPro" id="IPR029016">
    <property type="entry name" value="GAF-like_dom_sf"/>
</dbReference>
<dbReference type="Pfam" id="PF00512">
    <property type="entry name" value="HisKA"/>
    <property type="match status" value="1"/>
</dbReference>
<dbReference type="InterPro" id="IPR003594">
    <property type="entry name" value="HATPase_dom"/>
</dbReference>
<evidence type="ECO:0000256" key="13">
    <source>
        <dbReference type="ARBA" id="ARBA00023014"/>
    </source>
</evidence>
<feature type="modified residue" description="4-aspartylphosphate" evidence="16">
    <location>
        <position position="670"/>
    </location>
</feature>
<feature type="domain" description="Response regulatory" evidence="18">
    <location>
        <begin position="622"/>
        <end position="737"/>
    </location>
</feature>
<keyword evidence="13" id="KW-0411">Iron-sulfur</keyword>
<evidence type="ECO:0000256" key="3">
    <source>
        <dbReference type="ARBA" id="ARBA00004496"/>
    </source>
</evidence>
<keyword evidence="22" id="KW-1185">Reference proteome</keyword>
<evidence type="ECO:0000256" key="6">
    <source>
        <dbReference type="ARBA" id="ARBA00022485"/>
    </source>
</evidence>
<organism evidence="21 22">
    <name type="scientific">Massilia agrisoli</name>
    <dbReference type="NCBI Taxonomy" id="2892444"/>
    <lineage>
        <taxon>Bacteria</taxon>
        <taxon>Pseudomonadati</taxon>
        <taxon>Pseudomonadota</taxon>
        <taxon>Betaproteobacteria</taxon>
        <taxon>Burkholderiales</taxon>
        <taxon>Oxalobacteraceae</taxon>
        <taxon>Telluria group</taxon>
        <taxon>Massilia</taxon>
    </lineage>
</organism>
<feature type="domain" description="PAS" evidence="19">
    <location>
        <begin position="893"/>
        <end position="963"/>
    </location>
</feature>
<evidence type="ECO:0000259" key="19">
    <source>
        <dbReference type="PROSITE" id="PS50112"/>
    </source>
</evidence>
<evidence type="ECO:0000256" key="12">
    <source>
        <dbReference type="ARBA" id="ARBA00023004"/>
    </source>
</evidence>
<evidence type="ECO:0000256" key="8">
    <source>
        <dbReference type="ARBA" id="ARBA00022553"/>
    </source>
</evidence>
<dbReference type="SUPFAM" id="SSF55874">
    <property type="entry name" value="ATPase domain of HSP90 chaperone/DNA topoisomerase II/histidine kinase"/>
    <property type="match status" value="2"/>
</dbReference>
<evidence type="ECO:0000256" key="16">
    <source>
        <dbReference type="PROSITE-ProRule" id="PRU00169"/>
    </source>
</evidence>
<dbReference type="Gene3D" id="3.30.450.40">
    <property type="match status" value="1"/>
</dbReference>
<dbReference type="RefSeq" id="WP_229432855.1">
    <property type="nucleotide sequence ID" value="NZ_JAJHPV010000013.1"/>
</dbReference>
<evidence type="ECO:0000313" key="22">
    <source>
        <dbReference type="Proteomes" id="UP001198701"/>
    </source>
</evidence>
<keyword evidence="9" id="KW-0808">Transferase</keyword>
<comment type="catalytic activity">
    <reaction evidence="1">
        <text>ATP + protein L-histidine = ADP + protein N-phospho-L-histidine.</text>
        <dbReference type="EC" id="2.7.13.3"/>
    </reaction>
</comment>
<dbReference type="Pfam" id="PF02518">
    <property type="entry name" value="HATPase_c"/>
    <property type="match status" value="2"/>
</dbReference>
<dbReference type="InterPro" id="IPR001789">
    <property type="entry name" value="Sig_transdc_resp-reg_receiver"/>
</dbReference>
<keyword evidence="7" id="KW-0963">Cytoplasm</keyword>
<comment type="caution">
    <text evidence="21">The sequence shown here is derived from an EMBL/GenBank/DDBJ whole genome shotgun (WGS) entry which is preliminary data.</text>
</comment>
<name>A0ABS8ITM6_9BURK</name>
<dbReference type="PROSITE" id="PS50109">
    <property type="entry name" value="HIS_KIN"/>
    <property type="match status" value="2"/>
</dbReference>
<keyword evidence="6" id="KW-0004">4Fe-4S</keyword>
<dbReference type="SUPFAM" id="SSF47384">
    <property type="entry name" value="Homodimeric domain of signal transducing histidine kinase"/>
    <property type="match status" value="1"/>
</dbReference>
<dbReference type="SUPFAM" id="SSF55781">
    <property type="entry name" value="GAF domain-like"/>
    <property type="match status" value="1"/>
</dbReference>
<gene>
    <name evidence="21" type="ORF">LMJ30_13600</name>
</gene>
<dbReference type="CDD" id="cd00082">
    <property type="entry name" value="HisKA"/>
    <property type="match status" value="1"/>
</dbReference>
<evidence type="ECO:0000259" key="20">
    <source>
        <dbReference type="PROSITE" id="PS50113"/>
    </source>
</evidence>
<dbReference type="InterPro" id="IPR001610">
    <property type="entry name" value="PAC"/>
</dbReference>
<dbReference type="PANTHER" id="PTHR43547:SF2">
    <property type="entry name" value="HYBRID SIGNAL TRANSDUCTION HISTIDINE KINASE C"/>
    <property type="match status" value="1"/>
</dbReference>
<comment type="cofactor">
    <cofactor evidence="2">
        <name>[4Fe-4S] cluster</name>
        <dbReference type="ChEBI" id="CHEBI:49883"/>
    </cofactor>
</comment>
<dbReference type="InterPro" id="IPR013767">
    <property type="entry name" value="PAS_fold"/>
</dbReference>
<dbReference type="InterPro" id="IPR036890">
    <property type="entry name" value="HATPase_C_sf"/>
</dbReference>
<dbReference type="PROSITE" id="PS50113">
    <property type="entry name" value="PAC"/>
    <property type="match status" value="1"/>
</dbReference>
<evidence type="ECO:0000256" key="5">
    <source>
        <dbReference type="ARBA" id="ARBA00017322"/>
    </source>
</evidence>
<dbReference type="EC" id="2.7.13.3" evidence="4"/>
<dbReference type="PROSITE" id="PS50112">
    <property type="entry name" value="PAS"/>
    <property type="match status" value="1"/>
</dbReference>
<evidence type="ECO:0000259" key="18">
    <source>
        <dbReference type="PROSITE" id="PS50110"/>
    </source>
</evidence>
<evidence type="ECO:0000256" key="14">
    <source>
        <dbReference type="ARBA" id="ARBA00024827"/>
    </source>
</evidence>
<evidence type="ECO:0000256" key="9">
    <source>
        <dbReference type="ARBA" id="ARBA00022679"/>
    </source>
</evidence>
<evidence type="ECO:0000259" key="17">
    <source>
        <dbReference type="PROSITE" id="PS50109"/>
    </source>
</evidence>
<dbReference type="InterPro" id="IPR000700">
    <property type="entry name" value="PAS-assoc_C"/>
</dbReference>
<dbReference type="InterPro" id="IPR011712">
    <property type="entry name" value="Sig_transdc_His_kin_sub3_dim/P"/>
</dbReference>
<keyword evidence="11" id="KW-0418">Kinase</keyword>
<keyword evidence="12" id="KW-0408">Iron</keyword>
<evidence type="ECO:0000256" key="10">
    <source>
        <dbReference type="ARBA" id="ARBA00022723"/>
    </source>
</evidence>
<dbReference type="InterPro" id="IPR011006">
    <property type="entry name" value="CheY-like_superfamily"/>
</dbReference>
<dbReference type="Pfam" id="PF00072">
    <property type="entry name" value="Response_reg"/>
    <property type="match status" value="1"/>
</dbReference>
<feature type="domain" description="Histidine kinase" evidence="17">
    <location>
        <begin position="1041"/>
        <end position="1242"/>
    </location>
</feature>
<dbReference type="SMART" id="SM00091">
    <property type="entry name" value="PAS"/>
    <property type="match status" value="2"/>
</dbReference>
<dbReference type="InterPro" id="IPR013656">
    <property type="entry name" value="PAS_4"/>
</dbReference>
<evidence type="ECO:0000256" key="4">
    <source>
        <dbReference type="ARBA" id="ARBA00012438"/>
    </source>
</evidence>
<comment type="function">
    <text evidence="14">Member of the two-component regulatory system NreB/NreC involved in the control of dissimilatory nitrate/nitrite reduction in response to oxygen. NreB functions as a direct oxygen sensor histidine kinase which is autophosphorylated, in the absence of oxygen, probably at the conserved histidine residue, and transfers its phosphate group probably to a conserved aspartate residue of NreC. NreB/NreC activates the expression of the nitrate (narGHJI) and nitrite (nir) reductase operons, as well as the putative nitrate transporter gene narT.</text>
</comment>
<reference evidence="21 22" key="1">
    <citation type="submission" date="2021-11" db="EMBL/GenBank/DDBJ databases">
        <authorList>
            <person name="Huq M.A."/>
        </authorList>
    </citation>
    <scope>NUCLEOTIDE SEQUENCE [LARGE SCALE GENOMIC DNA]</scope>
    <source>
        <strain evidence="21 22">MAHUQ-52</strain>
    </source>
</reference>
<dbReference type="InterPro" id="IPR000014">
    <property type="entry name" value="PAS"/>
</dbReference>
<dbReference type="Gene3D" id="1.10.287.130">
    <property type="match status" value="1"/>
</dbReference>
<dbReference type="Pfam" id="PF07730">
    <property type="entry name" value="HisKA_3"/>
    <property type="match status" value="1"/>
</dbReference>
<dbReference type="InterPro" id="IPR003018">
    <property type="entry name" value="GAF"/>
</dbReference>
<dbReference type="Gene3D" id="3.40.50.2300">
    <property type="match status" value="1"/>
</dbReference>
<comment type="subcellular location">
    <subcellularLocation>
        <location evidence="3">Cytoplasm</location>
    </subcellularLocation>
</comment>
<evidence type="ECO:0000256" key="7">
    <source>
        <dbReference type="ARBA" id="ARBA00022490"/>
    </source>
</evidence>
<dbReference type="EMBL" id="JAJHPV010000013">
    <property type="protein sequence ID" value="MCC6071987.1"/>
    <property type="molecule type" value="Genomic_DNA"/>
</dbReference>
<dbReference type="SUPFAM" id="SSF52172">
    <property type="entry name" value="CheY-like"/>
    <property type="match status" value="1"/>
</dbReference>
<dbReference type="InterPro" id="IPR003661">
    <property type="entry name" value="HisK_dim/P_dom"/>
</dbReference>
<dbReference type="SMART" id="SM00388">
    <property type="entry name" value="HisKA"/>
    <property type="match status" value="1"/>
</dbReference>
<evidence type="ECO:0000256" key="2">
    <source>
        <dbReference type="ARBA" id="ARBA00001966"/>
    </source>
</evidence>
<feature type="domain" description="Histidine kinase" evidence="17">
    <location>
        <begin position="350"/>
        <end position="568"/>
    </location>
</feature>
<dbReference type="Gene3D" id="3.30.450.20">
    <property type="entry name" value="PAS domain"/>
    <property type="match status" value="3"/>
</dbReference>
<dbReference type="SMART" id="SM00086">
    <property type="entry name" value="PAC"/>
    <property type="match status" value="1"/>
</dbReference>
<keyword evidence="10" id="KW-0479">Metal-binding</keyword>
<evidence type="ECO:0000256" key="11">
    <source>
        <dbReference type="ARBA" id="ARBA00022777"/>
    </source>
</evidence>
<dbReference type="InterPro" id="IPR035965">
    <property type="entry name" value="PAS-like_dom_sf"/>
</dbReference>
<dbReference type="Pfam" id="PF13185">
    <property type="entry name" value="GAF_2"/>
    <property type="match status" value="1"/>
</dbReference>
<evidence type="ECO:0000256" key="1">
    <source>
        <dbReference type="ARBA" id="ARBA00000085"/>
    </source>
</evidence>
<dbReference type="InterPro" id="IPR004358">
    <property type="entry name" value="Sig_transdc_His_kin-like_C"/>
</dbReference>
<dbReference type="CDD" id="cd00130">
    <property type="entry name" value="PAS"/>
    <property type="match status" value="1"/>
</dbReference>
<dbReference type="Pfam" id="PF00989">
    <property type="entry name" value="PAS"/>
    <property type="match status" value="1"/>
</dbReference>
<dbReference type="PRINTS" id="PR00344">
    <property type="entry name" value="BCTRLSENSOR"/>
</dbReference>
<protein>
    <recommendedName>
        <fullName evidence="5">Oxygen sensor histidine kinase NreB</fullName>
        <ecNumber evidence="4">2.7.13.3</ecNumber>
    </recommendedName>
    <alternativeName>
        <fullName evidence="15">Nitrogen regulation protein B</fullName>
    </alternativeName>
</protein>